<proteinExistence type="predicted"/>
<reference evidence="1 2" key="1">
    <citation type="submission" date="2023-02" db="EMBL/GenBank/DDBJ databases">
        <title>LHISI_Scaffold_Assembly.</title>
        <authorList>
            <person name="Stuart O.P."/>
            <person name="Cleave R."/>
            <person name="Magrath M.J.L."/>
            <person name="Mikheyev A.S."/>
        </authorList>
    </citation>
    <scope>NUCLEOTIDE SEQUENCE [LARGE SCALE GENOMIC DNA]</scope>
    <source>
        <strain evidence="1">Daus_M_001</strain>
        <tissue evidence="1">Leg muscle</tissue>
    </source>
</reference>
<evidence type="ECO:0000313" key="1">
    <source>
        <dbReference type="EMBL" id="KAJ8897931.1"/>
    </source>
</evidence>
<accession>A0ABQ9IML5</accession>
<keyword evidence="2" id="KW-1185">Reference proteome</keyword>
<gene>
    <name evidence="1" type="ORF">PR048_003289</name>
</gene>
<evidence type="ECO:0000313" key="2">
    <source>
        <dbReference type="Proteomes" id="UP001159363"/>
    </source>
</evidence>
<organism evidence="1 2">
    <name type="scientific">Dryococelus australis</name>
    <dbReference type="NCBI Taxonomy" id="614101"/>
    <lineage>
        <taxon>Eukaryota</taxon>
        <taxon>Metazoa</taxon>
        <taxon>Ecdysozoa</taxon>
        <taxon>Arthropoda</taxon>
        <taxon>Hexapoda</taxon>
        <taxon>Insecta</taxon>
        <taxon>Pterygota</taxon>
        <taxon>Neoptera</taxon>
        <taxon>Polyneoptera</taxon>
        <taxon>Phasmatodea</taxon>
        <taxon>Verophasmatodea</taxon>
        <taxon>Anareolatae</taxon>
        <taxon>Phasmatidae</taxon>
        <taxon>Eurycanthinae</taxon>
        <taxon>Dryococelus</taxon>
    </lineage>
</organism>
<name>A0ABQ9IML5_9NEOP</name>
<dbReference type="EMBL" id="JARBHB010000001">
    <property type="protein sequence ID" value="KAJ8897931.1"/>
    <property type="molecule type" value="Genomic_DNA"/>
</dbReference>
<dbReference type="Proteomes" id="UP001159363">
    <property type="component" value="Chromosome 1"/>
</dbReference>
<comment type="caution">
    <text evidence="1">The sequence shown here is derived from an EMBL/GenBank/DDBJ whole genome shotgun (WGS) entry which is preliminary data.</text>
</comment>
<protein>
    <submittedName>
        <fullName evidence="1">Uncharacterized protein</fullName>
    </submittedName>
</protein>
<sequence length="184" mass="21699">MPGEFADDEETAVTEEYKLRIKVFNVIIDKFNQSLTNRFADHKNLYLDLSCFDPKRFSELKKGLPLNAFDKICDLYWPQISSSLTEEYTRDADIEYDSESETSEEIVQNELRTCRMEDPCKGCIHCAYYLKLIKTRLRSNMINYNLETFLIMQCERDKLVALDNDMVISKLCEQSEEMRRLLVL</sequence>